<dbReference type="AlphaFoldDB" id="A0A2N9YC68"/>
<keyword evidence="3" id="KW-1185">Reference proteome</keyword>
<dbReference type="OrthoDB" id="7064462at2"/>
<dbReference type="KEGG" id="blep:AL038_01370"/>
<organism evidence="2 3">
    <name type="scientific">Beggiatoa leptomitoformis</name>
    <dbReference type="NCBI Taxonomy" id="288004"/>
    <lineage>
        <taxon>Bacteria</taxon>
        <taxon>Pseudomonadati</taxon>
        <taxon>Pseudomonadota</taxon>
        <taxon>Gammaproteobacteria</taxon>
        <taxon>Thiotrichales</taxon>
        <taxon>Thiotrichaceae</taxon>
        <taxon>Beggiatoa</taxon>
    </lineage>
</organism>
<protein>
    <submittedName>
        <fullName evidence="2">Uncharacterized protein</fullName>
    </submittedName>
</protein>
<evidence type="ECO:0000313" key="3">
    <source>
        <dbReference type="Proteomes" id="UP000234271"/>
    </source>
</evidence>
<dbReference type="Proteomes" id="UP000234271">
    <property type="component" value="Chromosome"/>
</dbReference>
<proteinExistence type="predicted"/>
<reference evidence="3" key="1">
    <citation type="submission" date="2016-12" db="EMBL/GenBank/DDBJ databases">
        <title>Complete Genome Sequence of Beggiatoa leptomitiformis D-401.</title>
        <authorList>
            <person name="Fomenkov A."/>
            <person name="Vincze T."/>
            <person name="Grabovich M."/>
            <person name="Anton B.P."/>
            <person name="Dubinina G."/>
            <person name="Orlova M."/>
            <person name="Belousova E."/>
            <person name="Roberts R.J."/>
        </authorList>
    </citation>
    <scope>NUCLEOTIDE SEQUENCE [LARGE SCALE GENOMIC DNA]</scope>
    <source>
        <strain evidence="3">D-401</strain>
    </source>
</reference>
<evidence type="ECO:0000256" key="1">
    <source>
        <dbReference type="SAM" id="SignalP"/>
    </source>
</evidence>
<name>A0A2N9YC68_9GAMM</name>
<keyword evidence="1" id="KW-0732">Signal</keyword>
<feature type="chain" id="PRO_5014847973" evidence="1">
    <location>
        <begin position="21"/>
        <end position="198"/>
    </location>
</feature>
<evidence type="ECO:0000313" key="2">
    <source>
        <dbReference type="EMBL" id="AUI68061.1"/>
    </source>
</evidence>
<sequence>MCSIKSLFLGVILASINVTAVAETSIANQYPTYQNGFLVIPRIDTLDKANEYQDVILKLDVEQSQFQLQSLQITETFPRPYVDTVELVMTDSFPIQVFLKVNGFFTDDCGKLGQVSQRLNGNRFEIIILGVTYPQPMDYTCGASIVSFEKVIPLPVYDLVAGIYEYSVSDVLVFKTNGSGSERKDFTGSFELTRDNKL</sequence>
<dbReference type="RefSeq" id="WP_062147905.1">
    <property type="nucleotide sequence ID" value="NZ_CP012373.2"/>
</dbReference>
<gene>
    <name evidence="2" type="ORF">BLE401_04655</name>
</gene>
<dbReference type="EMBL" id="CP018889">
    <property type="protein sequence ID" value="AUI68061.1"/>
    <property type="molecule type" value="Genomic_DNA"/>
</dbReference>
<accession>A0A2N9YC68</accession>
<feature type="signal peptide" evidence="1">
    <location>
        <begin position="1"/>
        <end position="20"/>
    </location>
</feature>